<dbReference type="SUPFAM" id="SSF51206">
    <property type="entry name" value="cAMP-binding domain-like"/>
    <property type="match status" value="1"/>
</dbReference>
<sequence length="194" mass="23015">MAFDGILKNIARHADLTAGEQDLFCSVLQVKNLKKKELLFKPGKICQQEAYINKGCLRTFFCDKNGAQNTFYFGIEDWWISDLLSRTFKVPSQYHVEAIEDAQVFLINDEDLENLMMRIPKLEHFYRKLFQYSVATFEQRLLEAHQLSAEERYRKFRDKYPEFDRRIPQKHIASYLGMTPEFFNTIRSKVLKAH</sequence>
<organism evidence="1 2">
    <name type="scientific">Pedobacter yulinensis</name>
    <dbReference type="NCBI Taxonomy" id="2126353"/>
    <lineage>
        <taxon>Bacteria</taxon>
        <taxon>Pseudomonadati</taxon>
        <taxon>Bacteroidota</taxon>
        <taxon>Sphingobacteriia</taxon>
        <taxon>Sphingobacteriales</taxon>
        <taxon>Sphingobacteriaceae</taxon>
        <taxon>Pedobacter</taxon>
    </lineage>
</organism>
<dbReference type="InterPro" id="IPR014710">
    <property type="entry name" value="RmlC-like_jellyroll"/>
</dbReference>
<dbReference type="Proteomes" id="UP000240912">
    <property type="component" value="Unassembled WGS sequence"/>
</dbReference>
<keyword evidence="2" id="KW-1185">Reference proteome</keyword>
<reference evidence="1 2" key="1">
    <citation type="submission" date="2018-03" db="EMBL/GenBank/DDBJ databases">
        <authorList>
            <person name="Keele B.F."/>
        </authorList>
    </citation>
    <scope>NUCLEOTIDE SEQUENCE [LARGE SCALE GENOMIC DNA]</scope>
    <source>
        <strain evidence="1 2">YL28-9</strain>
    </source>
</reference>
<protein>
    <submittedName>
        <fullName evidence="1">Crp/Fnr family transcriptional regulator</fullName>
    </submittedName>
</protein>
<dbReference type="OrthoDB" id="1092431at2"/>
<dbReference type="InterPro" id="IPR018490">
    <property type="entry name" value="cNMP-bd_dom_sf"/>
</dbReference>
<dbReference type="AlphaFoldDB" id="A0A2T3HJE2"/>
<gene>
    <name evidence="1" type="ORF">C7T94_07825</name>
</gene>
<dbReference type="RefSeq" id="WP_107214827.1">
    <property type="nucleotide sequence ID" value="NZ_KZ686269.1"/>
</dbReference>
<accession>A0A2T3HJE2</accession>
<evidence type="ECO:0000313" key="2">
    <source>
        <dbReference type="Proteomes" id="UP000240912"/>
    </source>
</evidence>
<proteinExistence type="predicted"/>
<comment type="caution">
    <text evidence="1">The sequence shown here is derived from an EMBL/GenBank/DDBJ whole genome shotgun (WGS) entry which is preliminary data.</text>
</comment>
<dbReference type="Gene3D" id="2.60.120.10">
    <property type="entry name" value="Jelly Rolls"/>
    <property type="match status" value="1"/>
</dbReference>
<evidence type="ECO:0000313" key="1">
    <source>
        <dbReference type="EMBL" id="PST82568.1"/>
    </source>
</evidence>
<dbReference type="EMBL" id="PYLS01000005">
    <property type="protein sequence ID" value="PST82568.1"/>
    <property type="molecule type" value="Genomic_DNA"/>
</dbReference>
<name>A0A2T3HJE2_9SPHI</name>